<dbReference type="Proteomes" id="UP001055247">
    <property type="component" value="Unassembled WGS sequence"/>
</dbReference>
<evidence type="ECO:0000256" key="2">
    <source>
        <dbReference type="ARBA" id="ARBA00009477"/>
    </source>
</evidence>
<organism evidence="13 14">
    <name type="scientific">Methylobacterium hispanicum</name>
    <dbReference type="NCBI Taxonomy" id="270350"/>
    <lineage>
        <taxon>Bacteria</taxon>
        <taxon>Pseudomonadati</taxon>
        <taxon>Pseudomonadota</taxon>
        <taxon>Alphaproteobacteria</taxon>
        <taxon>Hyphomicrobiales</taxon>
        <taxon>Methylobacteriaceae</taxon>
        <taxon>Methylobacterium</taxon>
    </lineage>
</organism>
<keyword evidence="5 9" id="KW-0997">Cell inner membrane</keyword>
<dbReference type="PANTHER" id="PTHR30386:SF17">
    <property type="entry name" value="ALKALINE PROTEASE SECRETION PROTEIN APRE"/>
    <property type="match status" value="1"/>
</dbReference>
<protein>
    <recommendedName>
        <fullName evidence="9">Membrane fusion protein (MFP) family protein</fullName>
    </recommendedName>
</protein>
<feature type="transmembrane region" description="Helical" evidence="9">
    <location>
        <begin position="35"/>
        <end position="56"/>
    </location>
</feature>
<dbReference type="InterPro" id="IPR058781">
    <property type="entry name" value="HH_AprE-like"/>
</dbReference>
<dbReference type="AlphaFoldDB" id="A0AAV4ZSH3"/>
<gene>
    <name evidence="13" type="primary">prsE_3</name>
    <name evidence="13" type="ORF">BHAOGJBA_4666</name>
</gene>
<dbReference type="PANTHER" id="PTHR30386">
    <property type="entry name" value="MEMBRANE FUSION SUBUNIT OF EMRAB-TOLC MULTIDRUG EFFLUX PUMP"/>
    <property type="match status" value="1"/>
</dbReference>
<evidence type="ECO:0000256" key="5">
    <source>
        <dbReference type="ARBA" id="ARBA00022519"/>
    </source>
</evidence>
<keyword evidence="8 9" id="KW-0472">Membrane</keyword>
<evidence type="ECO:0000256" key="4">
    <source>
        <dbReference type="ARBA" id="ARBA00022475"/>
    </source>
</evidence>
<evidence type="ECO:0000313" key="14">
    <source>
        <dbReference type="Proteomes" id="UP001055247"/>
    </source>
</evidence>
<dbReference type="NCBIfam" id="TIGR01843">
    <property type="entry name" value="type_I_hlyD"/>
    <property type="match status" value="1"/>
</dbReference>
<dbReference type="PRINTS" id="PR01490">
    <property type="entry name" value="RTXTOXIND"/>
</dbReference>
<keyword evidence="7 9" id="KW-1133">Transmembrane helix</keyword>
<evidence type="ECO:0000256" key="6">
    <source>
        <dbReference type="ARBA" id="ARBA00022692"/>
    </source>
</evidence>
<dbReference type="SUPFAM" id="SSF111369">
    <property type="entry name" value="HlyD-like secretion proteins"/>
    <property type="match status" value="1"/>
</dbReference>
<evidence type="ECO:0000256" key="1">
    <source>
        <dbReference type="ARBA" id="ARBA00004377"/>
    </source>
</evidence>
<feature type="region of interest" description="Disordered" evidence="10">
    <location>
        <begin position="1"/>
        <end position="26"/>
    </location>
</feature>
<evidence type="ECO:0000313" key="13">
    <source>
        <dbReference type="EMBL" id="GJD91119.1"/>
    </source>
</evidence>
<dbReference type="InterPro" id="IPR050739">
    <property type="entry name" value="MFP"/>
</dbReference>
<dbReference type="GO" id="GO:0015031">
    <property type="term" value="P:protein transport"/>
    <property type="evidence" value="ECO:0007669"/>
    <property type="project" value="InterPro"/>
</dbReference>
<dbReference type="EMBL" id="BPQO01000024">
    <property type="protein sequence ID" value="GJD91119.1"/>
    <property type="molecule type" value="Genomic_DNA"/>
</dbReference>
<keyword evidence="3 9" id="KW-0813">Transport</keyword>
<name>A0AAV4ZSH3_9HYPH</name>
<comment type="similarity">
    <text evidence="2 9">Belongs to the membrane fusion protein (MFP) (TC 8.A.1) family.</text>
</comment>
<evidence type="ECO:0000256" key="7">
    <source>
        <dbReference type="ARBA" id="ARBA00022989"/>
    </source>
</evidence>
<dbReference type="InterPro" id="IPR058982">
    <property type="entry name" value="Beta-barrel_AprE"/>
</dbReference>
<keyword evidence="14" id="KW-1185">Reference proteome</keyword>
<dbReference type="Pfam" id="PF25994">
    <property type="entry name" value="HH_AprE"/>
    <property type="match status" value="1"/>
</dbReference>
<reference evidence="13" key="1">
    <citation type="journal article" date="2016" name="Front. Microbiol.">
        <title>Genome Sequence of the Piezophilic, Mesophilic Sulfate-Reducing Bacterium Desulfovibrio indicus J2T.</title>
        <authorList>
            <person name="Cao J."/>
            <person name="Maignien L."/>
            <person name="Shao Z."/>
            <person name="Alain K."/>
            <person name="Jebbar M."/>
        </authorList>
    </citation>
    <scope>NUCLEOTIDE SEQUENCE</scope>
    <source>
        <strain evidence="13">DSM 16372</strain>
    </source>
</reference>
<evidence type="ECO:0000256" key="10">
    <source>
        <dbReference type="SAM" id="MobiDB-lite"/>
    </source>
</evidence>
<evidence type="ECO:0000256" key="8">
    <source>
        <dbReference type="ARBA" id="ARBA00023136"/>
    </source>
</evidence>
<dbReference type="RefSeq" id="WP_082772837.1">
    <property type="nucleotide sequence ID" value="NZ_BPQO01000024.1"/>
</dbReference>
<feature type="domain" description="AprE-like long alpha-helical hairpin" evidence="11">
    <location>
        <begin position="111"/>
        <end position="301"/>
    </location>
</feature>
<keyword evidence="4 9" id="KW-1003">Cell membrane</keyword>
<feature type="compositionally biased region" description="Low complexity" evidence="10">
    <location>
        <begin position="15"/>
        <end position="24"/>
    </location>
</feature>
<feature type="domain" description="AprE-like beta-barrel" evidence="12">
    <location>
        <begin position="343"/>
        <end position="431"/>
    </location>
</feature>
<dbReference type="Gene3D" id="2.40.30.170">
    <property type="match status" value="1"/>
</dbReference>
<evidence type="ECO:0000256" key="9">
    <source>
        <dbReference type="RuleBase" id="RU365093"/>
    </source>
</evidence>
<keyword evidence="6 9" id="KW-0812">Transmembrane</keyword>
<dbReference type="InterPro" id="IPR010129">
    <property type="entry name" value="T1SS_HlyD"/>
</dbReference>
<evidence type="ECO:0000259" key="11">
    <source>
        <dbReference type="Pfam" id="PF25994"/>
    </source>
</evidence>
<reference evidence="13" key="2">
    <citation type="submission" date="2021-08" db="EMBL/GenBank/DDBJ databases">
        <authorList>
            <person name="Tani A."/>
            <person name="Ola A."/>
            <person name="Ogura Y."/>
            <person name="Katsura K."/>
            <person name="Hayashi T."/>
        </authorList>
    </citation>
    <scope>NUCLEOTIDE SEQUENCE</scope>
    <source>
        <strain evidence="13">DSM 16372</strain>
    </source>
</reference>
<accession>A0AAV4ZSH3</accession>
<dbReference type="GO" id="GO:0005886">
    <property type="term" value="C:plasma membrane"/>
    <property type="evidence" value="ECO:0007669"/>
    <property type="project" value="UniProtKB-SubCell"/>
</dbReference>
<sequence length="455" mass="49754">MSTARIETHTALPIGPRSPSRGPSTPADAIHWRRYAVAGYALIVATFGVAGTWAALARLDRAVIGPGVVVVEGSRKVVQHLEGGIVQEILVRDGQSVRAGDVLLRVDPLQSRASADLLRGQLDAALILEARLRAEQEPASELPLPAEIAARQGEGAVARMIADQASQLAERRASFRAQLALIESRVTQFETEISGLAVEKASVEEQVALIRQELTGLRSLREKDLIPLSRVLVMERERTRLEGVIGRSVADTAKARNGISEARMQATQLRQKVQEGLTAQLLETRQRTTELREKLVVAQDVLRRHEVRAPHQGVVQGLKVYTLGQVIRSGEALMEIVPTNDRLVISVQFAPNDLEAIQAGMRAEIKFPAFQTRRMPAIFGTLTTVSRDRLVDEGTKQPYFAGTVEIDDRLLPDAVRPRLHAGLPAEVVVSAGERTALDYLVAPFSDALGRGFHER</sequence>
<dbReference type="Pfam" id="PF26002">
    <property type="entry name" value="Beta-barrel_AprE"/>
    <property type="match status" value="1"/>
</dbReference>
<evidence type="ECO:0000259" key="12">
    <source>
        <dbReference type="Pfam" id="PF26002"/>
    </source>
</evidence>
<comment type="subcellular location">
    <subcellularLocation>
        <location evidence="1 9">Cell inner membrane</location>
        <topology evidence="1 9">Single-pass membrane protein</topology>
    </subcellularLocation>
</comment>
<dbReference type="Gene3D" id="2.40.50.100">
    <property type="match status" value="1"/>
</dbReference>
<evidence type="ECO:0000256" key="3">
    <source>
        <dbReference type="ARBA" id="ARBA00022448"/>
    </source>
</evidence>
<comment type="caution">
    <text evidence="13">The sequence shown here is derived from an EMBL/GenBank/DDBJ whole genome shotgun (WGS) entry which is preliminary data.</text>
</comment>
<proteinExistence type="inferred from homology"/>